<dbReference type="Pfam" id="PF02518">
    <property type="entry name" value="HATPase_c"/>
    <property type="match status" value="1"/>
</dbReference>
<evidence type="ECO:0000256" key="7">
    <source>
        <dbReference type="ARBA" id="ARBA00022692"/>
    </source>
</evidence>
<evidence type="ECO:0000256" key="14">
    <source>
        <dbReference type="SAM" id="Phobius"/>
    </source>
</evidence>
<dbReference type="AlphaFoldDB" id="A0A1I7IZ27"/>
<dbReference type="CDD" id="cd00082">
    <property type="entry name" value="HisKA"/>
    <property type="match status" value="1"/>
</dbReference>
<reference evidence="17" key="1">
    <citation type="submission" date="2016-10" db="EMBL/GenBank/DDBJ databases">
        <authorList>
            <person name="Varghese N."/>
        </authorList>
    </citation>
    <scope>NUCLEOTIDE SEQUENCE [LARGE SCALE GENOMIC DNA]</scope>
    <source>
        <strain evidence="17">DSM 17980</strain>
    </source>
</reference>
<evidence type="ECO:0000313" key="17">
    <source>
        <dbReference type="Proteomes" id="UP000183508"/>
    </source>
</evidence>
<evidence type="ECO:0000256" key="5">
    <source>
        <dbReference type="ARBA" id="ARBA00022553"/>
    </source>
</evidence>
<evidence type="ECO:0000256" key="4">
    <source>
        <dbReference type="ARBA" id="ARBA00022475"/>
    </source>
</evidence>
<dbReference type="SUPFAM" id="SSF47384">
    <property type="entry name" value="Homodimeric domain of signal transducing histidine kinase"/>
    <property type="match status" value="1"/>
</dbReference>
<evidence type="ECO:0000313" key="16">
    <source>
        <dbReference type="EMBL" id="SFU78180.1"/>
    </source>
</evidence>
<evidence type="ECO:0000259" key="15">
    <source>
        <dbReference type="PROSITE" id="PS50109"/>
    </source>
</evidence>
<feature type="domain" description="Histidine kinase" evidence="15">
    <location>
        <begin position="131"/>
        <end position="362"/>
    </location>
</feature>
<dbReference type="InterPro" id="IPR036890">
    <property type="entry name" value="HATPase_C_sf"/>
</dbReference>
<evidence type="ECO:0000256" key="8">
    <source>
        <dbReference type="ARBA" id="ARBA00022741"/>
    </source>
</evidence>
<dbReference type="Gene3D" id="3.30.565.10">
    <property type="entry name" value="Histidine kinase-like ATPase, C-terminal domain"/>
    <property type="match status" value="1"/>
</dbReference>
<keyword evidence="6" id="KW-0808">Transferase</keyword>
<keyword evidence="12" id="KW-0902">Two-component regulatory system</keyword>
<protein>
    <recommendedName>
        <fullName evidence="3">histidine kinase</fullName>
        <ecNumber evidence="3">2.7.13.3</ecNumber>
    </recommendedName>
</protein>
<keyword evidence="9 16" id="KW-0418">Kinase</keyword>
<sequence>MTFWAFLRDQWRVIAFFLAGTGLMWLVCWFAAMEQGVVLRWSLELYALSLAWFALLLYVLVEYLLRRPFYQDMRTRLNGELSLQSGDVPLRAITHEQRRFNELLKRYHRAYSAQIAALEERQNFFETFTVRFVHQMKTPVTVLQLLEQELRQGPGDRQSGNPKRALTNAQLDTLDEECRRLEASINAMLYTSRLTAFSFDARMERLDVVRLIRDVVNHHKSAWIRRKLYPRLEAPPHAVWVVSDRKWLSFMVDQIIRNALQYGVKVDEHGQTLPSSFEIRVSEEQHTVRLAFRDEGIGIPERDIRHVFRPFYTGENGRTHSRATGMGLYLVKEAADRLGHEVEISSEVGRGTTVVFRIRVADYYRPAMTGTASNDGGGQTE</sequence>
<keyword evidence="11 14" id="KW-1133">Transmembrane helix</keyword>
<dbReference type="InterPro" id="IPR003661">
    <property type="entry name" value="HisK_dim/P_dom"/>
</dbReference>
<dbReference type="PANTHER" id="PTHR45453">
    <property type="entry name" value="PHOSPHATE REGULON SENSOR PROTEIN PHOR"/>
    <property type="match status" value="1"/>
</dbReference>
<dbReference type="InterPro" id="IPR005467">
    <property type="entry name" value="His_kinase_dom"/>
</dbReference>
<comment type="catalytic activity">
    <reaction evidence="1">
        <text>ATP + protein L-histidine = ADP + protein N-phospho-L-histidine.</text>
        <dbReference type="EC" id="2.7.13.3"/>
    </reaction>
</comment>
<comment type="subcellular location">
    <subcellularLocation>
        <location evidence="2">Cell membrane</location>
        <topology evidence="2">Multi-pass membrane protein</topology>
    </subcellularLocation>
</comment>
<dbReference type="GO" id="GO:0000155">
    <property type="term" value="F:phosphorelay sensor kinase activity"/>
    <property type="evidence" value="ECO:0007669"/>
    <property type="project" value="InterPro"/>
</dbReference>
<gene>
    <name evidence="16" type="ORF">SAMN05421543_1086</name>
</gene>
<name>A0A1I7IZ27_9BACL</name>
<dbReference type="GO" id="GO:0005524">
    <property type="term" value="F:ATP binding"/>
    <property type="evidence" value="ECO:0007669"/>
    <property type="project" value="UniProtKB-KW"/>
</dbReference>
<keyword evidence="7 14" id="KW-0812">Transmembrane</keyword>
<evidence type="ECO:0000256" key="10">
    <source>
        <dbReference type="ARBA" id="ARBA00022840"/>
    </source>
</evidence>
<dbReference type="RefSeq" id="WP_074951631.1">
    <property type="nucleotide sequence ID" value="NZ_FPBV01000008.1"/>
</dbReference>
<dbReference type="PROSITE" id="PS50109">
    <property type="entry name" value="HIS_KIN"/>
    <property type="match status" value="1"/>
</dbReference>
<dbReference type="GO" id="GO:0004721">
    <property type="term" value="F:phosphoprotein phosphatase activity"/>
    <property type="evidence" value="ECO:0007669"/>
    <property type="project" value="TreeGrafter"/>
</dbReference>
<dbReference type="GO" id="GO:0016036">
    <property type="term" value="P:cellular response to phosphate starvation"/>
    <property type="evidence" value="ECO:0007669"/>
    <property type="project" value="TreeGrafter"/>
</dbReference>
<feature type="transmembrane region" description="Helical" evidence="14">
    <location>
        <begin position="12"/>
        <end position="33"/>
    </location>
</feature>
<dbReference type="EMBL" id="FPBV01000008">
    <property type="protein sequence ID" value="SFU78180.1"/>
    <property type="molecule type" value="Genomic_DNA"/>
</dbReference>
<evidence type="ECO:0000256" key="12">
    <source>
        <dbReference type="ARBA" id="ARBA00023012"/>
    </source>
</evidence>
<evidence type="ECO:0000256" key="9">
    <source>
        <dbReference type="ARBA" id="ARBA00022777"/>
    </source>
</evidence>
<keyword evidence="8" id="KW-0547">Nucleotide-binding</keyword>
<evidence type="ECO:0000256" key="6">
    <source>
        <dbReference type="ARBA" id="ARBA00022679"/>
    </source>
</evidence>
<dbReference type="InterPro" id="IPR050351">
    <property type="entry name" value="BphY/WalK/GraS-like"/>
</dbReference>
<dbReference type="Gene3D" id="1.10.287.130">
    <property type="match status" value="1"/>
</dbReference>
<keyword evidence="13 14" id="KW-0472">Membrane</keyword>
<dbReference type="STRING" id="392015.SAMN05421543_1086"/>
<dbReference type="PANTHER" id="PTHR45453:SF2">
    <property type="entry name" value="HISTIDINE KINASE"/>
    <property type="match status" value="1"/>
</dbReference>
<proteinExistence type="predicted"/>
<dbReference type="GO" id="GO:0005886">
    <property type="term" value="C:plasma membrane"/>
    <property type="evidence" value="ECO:0007669"/>
    <property type="project" value="UniProtKB-SubCell"/>
</dbReference>
<feature type="transmembrane region" description="Helical" evidence="14">
    <location>
        <begin position="45"/>
        <end position="65"/>
    </location>
</feature>
<evidence type="ECO:0000256" key="3">
    <source>
        <dbReference type="ARBA" id="ARBA00012438"/>
    </source>
</evidence>
<dbReference type="InterPro" id="IPR004358">
    <property type="entry name" value="Sig_transdc_His_kin-like_C"/>
</dbReference>
<dbReference type="Proteomes" id="UP000183508">
    <property type="component" value="Unassembled WGS sequence"/>
</dbReference>
<keyword evidence="4" id="KW-1003">Cell membrane</keyword>
<keyword evidence="10" id="KW-0067">ATP-binding</keyword>
<evidence type="ECO:0000256" key="13">
    <source>
        <dbReference type="ARBA" id="ARBA00023136"/>
    </source>
</evidence>
<dbReference type="EC" id="2.7.13.3" evidence="3"/>
<keyword evidence="5" id="KW-0597">Phosphoprotein</keyword>
<dbReference type="PRINTS" id="PR00344">
    <property type="entry name" value="BCTRLSENSOR"/>
</dbReference>
<accession>A0A1I7IZ27</accession>
<keyword evidence="17" id="KW-1185">Reference proteome</keyword>
<evidence type="ECO:0000256" key="1">
    <source>
        <dbReference type="ARBA" id="ARBA00000085"/>
    </source>
</evidence>
<dbReference type="InterPro" id="IPR003594">
    <property type="entry name" value="HATPase_dom"/>
</dbReference>
<dbReference type="InterPro" id="IPR036097">
    <property type="entry name" value="HisK_dim/P_sf"/>
</dbReference>
<evidence type="ECO:0000256" key="2">
    <source>
        <dbReference type="ARBA" id="ARBA00004651"/>
    </source>
</evidence>
<dbReference type="SUPFAM" id="SSF55874">
    <property type="entry name" value="ATPase domain of HSP90 chaperone/DNA topoisomerase II/histidine kinase"/>
    <property type="match status" value="1"/>
</dbReference>
<dbReference type="OrthoDB" id="9780487at2"/>
<organism evidence="16 17">
    <name type="scientific">Alicyclobacillus macrosporangiidus</name>
    <dbReference type="NCBI Taxonomy" id="392015"/>
    <lineage>
        <taxon>Bacteria</taxon>
        <taxon>Bacillati</taxon>
        <taxon>Bacillota</taxon>
        <taxon>Bacilli</taxon>
        <taxon>Bacillales</taxon>
        <taxon>Alicyclobacillaceae</taxon>
        <taxon>Alicyclobacillus</taxon>
    </lineage>
</organism>
<dbReference type="SMART" id="SM00387">
    <property type="entry name" value="HATPase_c"/>
    <property type="match status" value="1"/>
</dbReference>
<evidence type="ECO:0000256" key="11">
    <source>
        <dbReference type="ARBA" id="ARBA00022989"/>
    </source>
</evidence>